<comment type="caution">
    <text evidence="3">The sequence shown here is derived from an EMBL/GenBank/DDBJ whole genome shotgun (WGS) entry which is preliminary data.</text>
</comment>
<sequence>MSGESLWLVAATGLLSAPHCIGMCGGIVMNFAWNAKRSALAAVLAYNAGRVLTYTAMGAAMGAAGSFLELTGSWAGLQGLASMLGGLLILLWAYRRVALPLERISPARIPFVRRWMERLRGSGDLRAVLASGLLFGFIPCGLTYAMQINAAASGSALGGGMIMAVFGLATFPSLLAVGLFAAAIERTIRARLVKAGQIVAAVIGVLCIMRGLSANGWIPALHPWLW</sequence>
<reference evidence="3 4" key="1">
    <citation type="submission" date="2018-09" db="EMBL/GenBank/DDBJ databases">
        <title>Paenibacillus SK2017-BO5.</title>
        <authorList>
            <person name="Piskunova J.V."/>
            <person name="Dubiley S.A."/>
            <person name="Severinov K.V."/>
        </authorList>
    </citation>
    <scope>NUCLEOTIDE SEQUENCE [LARGE SCALE GENOMIC DNA]</scope>
    <source>
        <strain evidence="3 4">BO5</strain>
    </source>
</reference>
<name>A0A3A3GG51_PANTH</name>
<gene>
    <name evidence="3" type="ORF">DQX05_14750</name>
</gene>
<feature type="domain" description="Urease accessory protein UreH-like transmembrane" evidence="2">
    <location>
        <begin position="10"/>
        <end position="206"/>
    </location>
</feature>
<feature type="transmembrane region" description="Helical" evidence="1">
    <location>
        <begin position="6"/>
        <end position="31"/>
    </location>
</feature>
<evidence type="ECO:0000313" key="3">
    <source>
        <dbReference type="EMBL" id="RJG23128.1"/>
    </source>
</evidence>
<dbReference type="EMBL" id="QYZD01000012">
    <property type="protein sequence ID" value="RJG23128.1"/>
    <property type="molecule type" value="Genomic_DNA"/>
</dbReference>
<dbReference type="Proteomes" id="UP000266177">
    <property type="component" value="Unassembled WGS sequence"/>
</dbReference>
<feature type="transmembrane region" description="Helical" evidence="1">
    <location>
        <begin position="195"/>
        <end position="218"/>
    </location>
</feature>
<dbReference type="Pfam" id="PF13386">
    <property type="entry name" value="DsbD_2"/>
    <property type="match status" value="1"/>
</dbReference>
<keyword evidence="1" id="KW-0812">Transmembrane</keyword>
<keyword evidence="1" id="KW-1133">Transmembrane helix</keyword>
<feature type="transmembrane region" description="Helical" evidence="1">
    <location>
        <begin position="123"/>
        <end position="145"/>
    </location>
</feature>
<evidence type="ECO:0000256" key="1">
    <source>
        <dbReference type="SAM" id="Phobius"/>
    </source>
</evidence>
<feature type="transmembrane region" description="Helical" evidence="1">
    <location>
        <begin position="74"/>
        <end position="94"/>
    </location>
</feature>
<evidence type="ECO:0000313" key="4">
    <source>
        <dbReference type="Proteomes" id="UP000266177"/>
    </source>
</evidence>
<proteinExistence type="predicted"/>
<protein>
    <submittedName>
        <fullName evidence="3">Sulfite exporter TauE/SafE family protein</fullName>
    </submittedName>
</protein>
<evidence type="ECO:0000259" key="2">
    <source>
        <dbReference type="Pfam" id="PF13386"/>
    </source>
</evidence>
<dbReference type="InterPro" id="IPR039447">
    <property type="entry name" value="UreH-like_TM_dom"/>
</dbReference>
<dbReference type="PANTHER" id="PTHR42208:SF1">
    <property type="entry name" value="HEAVY METAL TRANSPORTER"/>
    <property type="match status" value="1"/>
</dbReference>
<dbReference type="PANTHER" id="PTHR42208">
    <property type="entry name" value="HEAVY METAL TRANSPORTER-RELATED"/>
    <property type="match status" value="1"/>
</dbReference>
<keyword evidence="1" id="KW-0472">Membrane</keyword>
<dbReference type="RefSeq" id="WP_119794337.1">
    <property type="nucleotide sequence ID" value="NZ_QYZD01000012.1"/>
</dbReference>
<dbReference type="AlphaFoldDB" id="A0A3A3GG51"/>
<accession>A0A3A3GG51</accession>
<feature type="transmembrane region" description="Helical" evidence="1">
    <location>
        <begin position="157"/>
        <end position="183"/>
    </location>
</feature>
<dbReference type="OrthoDB" id="9800141at2"/>
<organism evidence="3 4">
    <name type="scientific">Paenibacillus thiaminolyticus</name>
    <name type="common">Bacillus thiaminolyticus</name>
    <dbReference type="NCBI Taxonomy" id="49283"/>
    <lineage>
        <taxon>Bacteria</taxon>
        <taxon>Bacillati</taxon>
        <taxon>Bacillota</taxon>
        <taxon>Bacilli</taxon>
        <taxon>Bacillales</taxon>
        <taxon>Paenibacillaceae</taxon>
        <taxon>Paenibacillus</taxon>
    </lineage>
</organism>